<organism evidence="1 2">
    <name type="scientific">Ascaris lumbricoides</name>
    <name type="common">Giant roundworm</name>
    <dbReference type="NCBI Taxonomy" id="6252"/>
    <lineage>
        <taxon>Eukaryota</taxon>
        <taxon>Metazoa</taxon>
        <taxon>Ecdysozoa</taxon>
        <taxon>Nematoda</taxon>
        <taxon>Chromadorea</taxon>
        <taxon>Rhabditida</taxon>
        <taxon>Spirurina</taxon>
        <taxon>Ascaridomorpha</taxon>
        <taxon>Ascaridoidea</taxon>
        <taxon>Ascarididae</taxon>
        <taxon>Ascaris</taxon>
    </lineage>
</organism>
<dbReference type="WBParaSite" id="ALUE_0002059701-mRNA-1">
    <property type="protein sequence ID" value="ALUE_0002059701-mRNA-1"/>
    <property type="gene ID" value="ALUE_0002059701"/>
</dbReference>
<name>A0A0M3IPB9_ASCLU</name>
<reference evidence="2" key="1">
    <citation type="submission" date="2017-02" db="UniProtKB">
        <authorList>
            <consortium name="WormBaseParasite"/>
        </authorList>
    </citation>
    <scope>IDENTIFICATION</scope>
</reference>
<sequence>MPSYIHQFLLIPYSRKKNDLHYCGWYSGCNTIPFFRPFKQYADIYCWM</sequence>
<keyword evidence="1" id="KW-1185">Reference proteome</keyword>
<dbReference type="AlphaFoldDB" id="A0A0M3IPB9"/>
<evidence type="ECO:0000313" key="2">
    <source>
        <dbReference type="WBParaSite" id="ALUE_0002059701-mRNA-1"/>
    </source>
</evidence>
<proteinExistence type="predicted"/>
<dbReference type="Proteomes" id="UP000036681">
    <property type="component" value="Unplaced"/>
</dbReference>
<protein>
    <submittedName>
        <fullName evidence="2">Uncharacterized protein</fullName>
    </submittedName>
</protein>
<evidence type="ECO:0000313" key="1">
    <source>
        <dbReference type="Proteomes" id="UP000036681"/>
    </source>
</evidence>
<accession>A0A0M3IPB9</accession>